<dbReference type="Gene3D" id="1.10.155.10">
    <property type="entry name" value="Chemotaxis receptor methyltransferase CheR, N-terminal domain"/>
    <property type="match status" value="1"/>
</dbReference>
<dbReference type="EMBL" id="CADCWN010000111">
    <property type="protein sequence ID" value="CAA9566092.1"/>
    <property type="molecule type" value="Genomic_DNA"/>
</dbReference>
<evidence type="ECO:0000256" key="5">
    <source>
        <dbReference type="ARBA" id="ARBA00022691"/>
    </source>
</evidence>
<dbReference type="PANTHER" id="PTHR24422:SF19">
    <property type="entry name" value="CHEMOTAXIS PROTEIN METHYLTRANSFERASE"/>
    <property type="match status" value="1"/>
</dbReference>
<dbReference type="InterPro" id="IPR022642">
    <property type="entry name" value="CheR_C"/>
</dbReference>
<evidence type="ECO:0000256" key="2">
    <source>
        <dbReference type="ARBA" id="ARBA00012534"/>
    </source>
</evidence>
<dbReference type="PANTHER" id="PTHR24422">
    <property type="entry name" value="CHEMOTAXIS PROTEIN METHYLTRANSFERASE"/>
    <property type="match status" value="1"/>
</dbReference>
<keyword evidence="5" id="KW-0949">S-adenosyl-L-methionine</keyword>
<dbReference type="Pfam" id="PF01739">
    <property type="entry name" value="CheR"/>
    <property type="match status" value="1"/>
</dbReference>
<evidence type="ECO:0000256" key="4">
    <source>
        <dbReference type="ARBA" id="ARBA00022679"/>
    </source>
</evidence>
<gene>
    <name evidence="8" type="ORF">AVDCRST_MAG18-1490</name>
</gene>
<sequence length="289" mass="31747">MRQGDESALPAVGIGSRQVSDLPLPLTAAEADDWATLIAGELGLFFPVSRRGFLDGRLWSRVRALGLASPALYRAYLATHPDEWEALTDALVVSESRFFREETAFRALREAILPECVKRRDSGGGRRELAFWSAGCSTGEEAYTLAMIALETVPMPTIWELHILGSDLSARNIAHAREGIYDTRRLEGLPPKWRALRRRGCRRAAGADGRGGAAADDLPATQPLRRALADRLAGCDLLPERDLLLPARGAVARPQPPVRHPAPRWSAPDRGDRVPDRADPCRRDPGARR</sequence>
<evidence type="ECO:0000256" key="3">
    <source>
        <dbReference type="ARBA" id="ARBA00022603"/>
    </source>
</evidence>
<evidence type="ECO:0000313" key="8">
    <source>
        <dbReference type="EMBL" id="CAA9566092.1"/>
    </source>
</evidence>
<proteinExistence type="predicted"/>
<name>A0A6J4V1W4_9BACT</name>
<feature type="domain" description="CheR-type methyltransferase" evidence="7">
    <location>
        <begin position="19"/>
        <end position="191"/>
    </location>
</feature>
<feature type="compositionally biased region" description="Basic and acidic residues" evidence="6">
    <location>
        <begin position="267"/>
        <end position="289"/>
    </location>
</feature>
<dbReference type="InterPro" id="IPR036804">
    <property type="entry name" value="CheR_N_sf"/>
</dbReference>
<organism evidence="8">
    <name type="scientific">uncultured Thermomicrobiales bacterium</name>
    <dbReference type="NCBI Taxonomy" id="1645740"/>
    <lineage>
        <taxon>Bacteria</taxon>
        <taxon>Pseudomonadati</taxon>
        <taxon>Thermomicrobiota</taxon>
        <taxon>Thermomicrobia</taxon>
        <taxon>Thermomicrobiales</taxon>
        <taxon>environmental samples</taxon>
    </lineage>
</organism>
<evidence type="ECO:0000256" key="6">
    <source>
        <dbReference type="SAM" id="MobiDB-lite"/>
    </source>
</evidence>
<dbReference type="InterPro" id="IPR050903">
    <property type="entry name" value="Bact_Chemotaxis_MeTrfase"/>
</dbReference>
<dbReference type="AlphaFoldDB" id="A0A6J4V1W4"/>
<dbReference type="PROSITE" id="PS50123">
    <property type="entry name" value="CHER"/>
    <property type="match status" value="1"/>
</dbReference>
<accession>A0A6J4V1W4</accession>
<evidence type="ECO:0000259" key="7">
    <source>
        <dbReference type="PROSITE" id="PS50123"/>
    </source>
</evidence>
<dbReference type="EC" id="2.1.1.80" evidence="2"/>
<dbReference type="SMART" id="SM00138">
    <property type="entry name" value="MeTrc"/>
    <property type="match status" value="1"/>
</dbReference>
<keyword evidence="3 8" id="KW-0489">Methyltransferase</keyword>
<feature type="region of interest" description="Disordered" evidence="6">
    <location>
        <begin position="248"/>
        <end position="289"/>
    </location>
</feature>
<reference evidence="8" key="1">
    <citation type="submission" date="2020-02" db="EMBL/GenBank/DDBJ databases">
        <authorList>
            <person name="Meier V. D."/>
        </authorList>
    </citation>
    <scope>NUCLEOTIDE SEQUENCE</scope>
    <source>
        <strain evidence="8">AVDCRST_MAG18</strain>
    </source>
</reference>
<dbReference type="GO" id="GO:0008983">
    <property type="term" value="F:protein-glutamate O-methyltransferase activity"/>
    <property type="evidence" value="ECO:0007669"/>
    <property type="project" value="UniProtKB-EC"/>
</dbReference>
<keyword evidence="4 8" id="KW-0808">Transferase</keyword>
<dbReference type="InterPro" id="IPR000780">
    <property type="entry name" value="CheR_MeTrfase"/>
</dbReference>
<dbReference type="Gene3D" id="3.40.50.150">
    <property type="entry name" value="Vaccinia Virus protein VP39"/>
    <property type="match status" value="1"/>
</dbReference>
<dbReference type="InterPro" id="IPR029063">
    <property type="entry name" value="SAM-dependent_MTases_sf"/>
</dbReference>
<dbReference type="SUPFAM" id="SSF53335">
    <property type="entry name" value="S-adenosyl-L-methionine-dependent methyltransferases"/>
    <property type="match status" value="1"/>
</dbReference>
<evidence type="ECO:0000256" key="1">
    <source>
        <dbReference type="ARBA" id="ARBA00001541"/>
    </source>
</evidence>
<dbReference type="GO" id="GO:0032259">
    <property type="term" value="P:methylation"/>
    <property type="evidence" value="ECO:0007669"/>
    <property type="project" value="UniProtKB-KW"/>
</dbReference>
<dbReference type="SUPFAM" id="SSF47757">
    <property type="entry name" value="Chemotaxis receptor methyltransferase CheR, N-terminal domain"/>
    <property type="match status" value="1"/>
</dbReference>
<dbReference type="PRINTS" id="PR00996">
    <property type="entry name" value="CHERMTFRASE"/>
</dbReference>
<protein>
    <recommendedName>
        <fullName evidence="2">protein-glutamate O-methyltransferase</fullName>
        <ecNumber evidence="2">2.1.1.80</ecNumber>
    </recommendedName>
</protein>
<comment type="catalytic activity">
    <reaction evidence="1">
        <text>L-glutamyl-[protein] + S-adenosyl-L-methionine = [protein]-L-glutamate 5-O-methyl ester + S-adenosyl-L-homocysteine</text>
        <dbReference type="Rhea" id="RHEA:24452"/>
        <dbReference type="Rhea" id="RHEA-COMP:10208"/>
        <dbReference type="Rhea" id="RHEA-COMP:10311"/>
        <dbReference type="ChEBI" id="CHEBI:29973"/>
        <dbReference type="ChEBI" id="CHEBI:57856"/>
        <dbReference type="ChEBI" id="CHEBI:59789"/>
        <dbReference type="ChEBI" id="CHEBI:82795"/>
        <dbReference type="EC" id="2.1.1.80"/>
    </reaction>
</comment>